<evidence type="ECO:0000313" key="3">
    <source>
        <dbReference type="Proteomes" id="UP000054282"/>
    </source>
</evidence>
<dbReference type="EMBL" id="DS016716">
    <property type="protein sequence ID" value="KOB87868.1"/>
    <property type="molecule type" value="Genomic_DNA"/>
</dbReference>
<dbReference type="AlphaFoldDB" id="A0A0L7M4X4"/>
<protein>
    <submittedName>
        <fullName evidence="2">Uncharacterized protein</fullName>
    </submittedName>
</protein>
<sequence>MASGKGKENISTKDTRNDEDNTNKKYFVDVIKRLNKNDNKKYYLDEENKTEIQDAETKFKNELNEEIYNKDDYIIYDDGNPEIQFFTNKQKLKIARYSWKAENPKAYVFALHGITSHLRNEYLNYYGRPIWAHKKDEVHDNNISSDDNNNIPSDDNNNIPSGDNNNIPSGDNNSNNNNNNNNNANNDYKPRLDKYTNELKESEKNNNDYIIKDNLTNTINYGYHRGNVGEDINNDIEKTHERGKSIEVKSEVNIPKYTSTSSLNKVNGNNNIECENLRKNSLKSRESYFMNNEPEKSVLNEGDVYESTSSLSCSSSELMDKKTLEKKLTMFLSCSSCMSNYNENTNGLNNDKKFETGSDNEMNSDDNMMVDDDNVLLIDENYNSSNSNNNSKNNKNNNKNINNDSNNNNNYDGCNDNTVYYCSMCGSVCNYCNCGERTLSYKNSWIEN</sequence>
<organism evidence="2 3">
    <name type="scientific">Plasmodium falciparum (isolate Dd2)</name>
    <dbReference type="NCBI Taxonomy" id="57267"/>
    <lineage>
        <taxon>Eukaryota</taxon>
        <taxon>Sar</taxon>
        <taxon>Alveolata</taxon>
        <taxon>Apicomplexa</taxon>
        <taxon>Aconoidasida</taxon>
        <taxon>Haemosporida</taxon>
        <taxon>Plasmodiidae</taxon>
        <taxon>Plasmodium</taxon>
        <taxon>Plasmodium (Laverania)</taxon>
    </lineage>
</organism>
<gene>
    <name evidence="2" type="ORF">PFDG_04381</name>
</gene>
<feature type="region of interest" description="Disordered" evidence="1">
    <location>
        <begin position="141"/>
        <end position="190"/>
    </location>
</feature>
<dbReference type="Proteomes" id="UP000054282">
    <property type="component" value="Unassembled WGS sequence"/>
</dbReference>
<feature type="region of interest" description="Disordered" evidence="1">
    <location>
        <begin position="1"/>
        <end position="20"/>
    </location>
</feature>
<feature type="region of interest" description="Disordered" evidence="1">
    <location>
        <begin position="348"/>
        <end position="368"/>
    </location>
</feature>
<feature type="compositionally biased region" description="Low complexity" evidence="1">
    <location>
        <begin position="141"/>
        <end position="187"/>
    </location>
</feature>
<evidence type="ECO:0000313" key="2">
    <source>
        <dbReference type="EMBL" id="KOB87868.1"/>
    </source>
</evidence>
<feature type="compositionally biased region" description="Low complexity" evidence="1">
    <location>
        <begin position="381"/>
        <end position="405"/>
    </location>
</feature>
<dbReference type="OrthoDB" id="2498029at2759"/>
<reference evidence="3" key="2">
    <citation type="submission" date="2006-09" db="EMBL/GenBank/DDBJ databases">
        <title>The genome sequence of Plasmodium falciparum Dd2.</title>
        <authorList>
            <consortium name="The Broad Institute Genome Sequencing Platform"/>
            <person name="Birren B."/>
            <person name="Lander E."/>
            <person name="Galagan J."/>
            <person name="Nusbaum C."/>
            <person name="Devon K."/>
            <person name="Henn M."/>
            <person name="Jaffe D."/>
            <person name="Butler J."/>
            <person name="Alvarez P."/>
            <person name="Gnerre S."/>
            <person name="Grabherr M."/>
            <person name="Kleber M."/>
            <person name="Mauceli E."/>
            <person name="Brockman W."/>
            <person name="MacCallum I.A."/>
            <person name="Rounsley S."/>
            <person name="Young S."/>
            <person name="LaButti K."/>
            <person name="Pushparaj V."/>
            <person name="DeCaprio D."/>
            <person name="Crawford M."/>
            <person name="Koehrsen M."/>
            <person name="Engels R."/>
            <person name="Montgomery P."/>
            <person name="Pearson M."/>
            <person name="Howarth C."/>
            <person name="Larson L."/>
            <person name="Luoma S."/>
            <person name="White J."/>
            <person name="Kodira C."/>
            <person name="Zeng Q."/>
            <person name="O'Leary S."/>
            <person name="Yandava C."/>
            <person name="Alvarado L."/>
            <person name="Wirth D."/>
            <person name="Volkman S."/>
            <person name="Hartl D."/>
        </authorList>
    </citation>
    <scope>NUCLEOTIDE SEQUENCE [LARGE SCALE GENOMIC DNA]</scope>
</reference>
<dbReference type="KEGG" id="pfd:PFDG_04381"/>
<feature type="region of interest" description="Disordered" evidence="1">
    <location>
        <begin position="380"/>
        <end position="405"/>
    </location>
</feature>
<reference evidence="3" key="1">
    <citation type="submission" date="2006-09" db="EMBL/GenBank/DDBJ databases">
        <title>Annotation of Plasmodium falciparum Dd2.</title>
        <authorList>
            <consortium name="The Broad Institute Genome Sequencing Platform"/>
            <person name="Volkman S.K."/>
            <person name="Neafsey D.E."/>
            <person name="Dash A.P."/>
            <person name="Chitnis C.E."/>
            <person name="Hartl D.L."/>
            <person name="Young S.K."/>
            <person name="Zeng Q."/>
            <person name="Koehrsen M."/>
            <person name="Alvarado L."/>
            <person name="Berlin A."/>
            <person name="Borenstein D."/>
            <person name="Chapman S.B."/>
            <person name="Chen Z."/>
            <person name="Engels R."/>
            <person name="Freedman E."/>
            <person name="Gellesch M."/>
            <person name="Goldberg J."/>
            <person name="Griggs A."/>
            <person name="Gujja S."/>
            <person name="Heilman E.R."/>
            <person name="Heiman D.I."/>
            <person name="Howarth C."/>
            <person name="Jen D."/>
            <person name="Larson L."/>
            <person name="Mehta T."/>
            <person name="Neiman D."/>
            <person name="Park D."/>
            <person name="Pearson M."/>
            <person name="Roberts A."/>
            <person name="Saif S."/>
            <person name="Shea T."/>
            <person name="Shenoy N."/>
            <person name="Sisk P."/>
            <person name="Stolte C."/>
            <person name="Sykes S."/>
            <person name="Walk T."/>
            <person name="White J."/>
            <person name="Yandava C."/>
            <person name="Haas B."/>
            <person name="Henn M.R."/>
            <person name="Nusbaum C."/>
            <person name="Birren B."/>
        </authorList>
    </citation>
    <scope>NUCLEOTIDE SEQUENCE [LARGE SCALE GENOMIC DNA]</scope>
</reference>
<proteinExistence type="predicted"/>
<name>A0A0L7M4X4_PLAF4</name>
<evidence type="ECO:0000256" key="1">
    <source>
        <dbReference type="SAM" id="MobiDB-lite"/>
    </source>
</evidence>
<accession>A0A0L7M4X4</accession>